<reference evidence="3" key="1">
    <citation type="journal article" date="2021" name="Nat. Commun.">
        <title>Genetic determinants of endophytism in the Arabidopsis root mycobiome.</title>
        <authorList>
            <person name="Mesny F."/>
            <person name="Miyauchi S."/>
            <person name="Thiergart T."/>
            <person name="Pickel B."/>
            <person name="Atanasova L."/>
            <person name="Karlsson M."/>
            <person name="Huettel B."/>
            <person name="Barry K.W."/>
            <person name="Haridas S."/>
            <person name="Chen C."/>
            <person name="Bauer D."/>
            <person name="Andreopoulos W."/>
            <person name="Pangilinan J."/>
            <person name="LaButti K."/>
            <person name="Riley R."/>
            <person name="Lipzen A."/>
            <person name="Clum A."/>
            <person name="Drula E."/>
            <person name="Henrissat B."/>
            <person name="Kohler A."/>
            <person name="Grigoriev I.V."/>
            <person name="Martin F.M."/>
            <person name="Hacquard S."/>
        </authorList>
    </citation>
    <scope>NUCLEOTIDE SEQUENCE</scope>
    <source>
        <strain evidence="3">MPI-CAGE-AT-0147</strain>
    </source>
</reference>
<gene>
    <name evidence="3" type="ORF">EDB81DRAFT_372206</name>
</gene>
<feature type="transmembrane region" description="Helical" evidence="2">
    <location>
        <begin position="48"/>
        <end position="70"/>
    </location>
</feature>
<organism evidence="3 4">
    <name type="scientific">Dactylonectria macrodidyma</name>
    <dbReference type="NCBI Taxonomy" id="307937"/>
    <lineage>
        <taxon>Eukaryota</taxon>
        <taxon>Fungi</taxon>
        <taxon>Dikarya</taxon>
        <taxon>Ascomycota</taxon>
        <taxon>Pezizomycotina</taxon>
        <taxon>Sordariomycetes</taxon>
        <taxon>Hypocreomycetidae</taxon>
        <taxon>Hypocreales</taxon>
        <taxon>Nectriaceae</taxon>
        <taxon>Dactylonectria</taxon>
    </lineage>
</organism>
<feature type="region of interest" description="Disordered" evidence="1">
    <location>
        <begin position="319"/>
        <end position="413"/>
    </location>
</feature>
<keyword evidence="2" id="KW-0812">Transmembrane</keyword>
<evidence type="ECO:0000256" key="2">
    <source>
        <dbReference type="SAM" id="Phobius"/>
    </source>
</evidence>
<comment type="caution">
    <text evidence="3">The sequence shown here is derived from an EMBL/GenBank/DDBJ whole genome shotgun (WGS) entry which is preliminary data.</text>
</comment>
<keyword evidence="2" id="KW-0472">Membrane</keyword>
<feature type="compositionally biased region" description="Low complexity" evidence="1">
    <location>
        <begin position="112"/>
        <end position="158"/>
    </location>
</feature>
<feature type="region of interest" description="Disordered" evidence="1">
    <location>
        <begin position="78"/>
        <end position="176"/>
    </location>
</feature>
<proteinExistence type="predicted"/>
<sequence>MYMASSCRVGRRVAGKLYATQCTATEHCINEELMISLSGSALRKATELSFFLSPFSSVSVTLISITMAFGEPQMPPSLASPIPPVPPGWIRPDQLFPTPPRTHPEHIRTPSQQPQQPNLDAQQQVPQQQLPQQQHPQQQLPQQQHPQQQHPQQQHPQQPRAPYPHTYPPHWPGYVGPGLKGPPLNPFVSGVQQGMQAFFKENGKSLLSHFNRELGSLRTLLEEALSQWQPSVNGALVSLQSRLVDLQCTMDEFVYKTGEAHAKLREELASIQRSLEASKPRRPLPISARIACTNECHEQTEAIKEMVRETQSSVEAIRAAVGSRKGGKTRPASRISGIAKTRQKSRSGRKASQGTAQEAAGAIGQGVGQKAIPCTALPERQRGRSPENVKDTDRNPLPKAPGASKEPSLPASVVGKEPCDYVSVENAPCKHYQCDGCTSTEKKPSRTQLHGLRRSVRILGKKLP</sequence>
<accession>A0A9P9D0Q4</accession>
<dbReference type="Proteomes" id="UP000738349">
    <property type="component" value="Unassembled WGS sequence"/>
</dbReference>
<dbReference type="EMBL" id="JAGMUV010000045">
    <property type="protein sequence ID" value="KAH7110483.1"/>
    <property type="molecule type" value="Genomic_DNA"/>
</dbReference>
<evidence type="ECO:0000256" key="1">
    <source>
        <dbReference type="SAM" id="MobiDB-lite"/>
    </source>
</evidence>
<name>A0A9P9D0Q4_9HYPO</name>
<dbReference type="AlphaFoldDB" id="A0A9P9D0Q4"/>
<dbReference type="OrthoDB" id="5103307at2759"/>
<keyword evidence="2" id="KW-1133">Transmembrane helix</keyword>
<keyword evidence="4" id="KW-1185">Reference proteome</keyword>
<protein>
    <submittedName>
        <fullName evidence="3">Uncharacterized protein</fullName>
    </submittedName>
</protein>
<feature type="compositionally biased region" description="Pro residues" evidence="1">
    <location>
        <begin position="159"/>
        <end position="171"/>
    </location>
</feature>
<evidence type="ECO:0000313" key="4">
    <source>
        <dbReference type="Proteomes" id="UP000738349"/>
    </source>
</evidence>
<feature type="compositionally biased region" description="Basic and acidic residues" evidence="1">
    <location>
        <begin position="379"/>
        <end position="396"/>
    </location>
</feature>
<evidence type="ECO:0000313" key="3">
    <source>
        <dbReference type="EMBL" id="KAH7110483.1"/>
    </source>
</evidence>